<proteinExistence type="inferred from homology"/>
<dbReference type="GO" id="GO:0008784">
    <property type="term" value="F:alanine racemase activity"/>
    <property type="evidence" value="ECO:0007669"/>
    <property type="project" value="UniProtKB-UniRule"/>
</dbReference>
<dbReference type="InterPro" id="IPR009006">
    <property type="entry name" value="Ala_racemase/Decarboxylase_C"/>
</dbReference>
<dbReference type="GO" id="GO:0005829">
    <property type="term" value="C:cytosol"/>
    <property type="evidence" value="ECO:0007669"/>
    <property type="project" value="TreeGrafter"/>
</dbReference>
<organism evidence="8 9">
    <name type="scientific">Acetobacterium wieringae</name>
    <dbReference type="NCBI Taxonomy" id="52694"/>
    <lineage>
        <taxon>Bacteria</taxon>
        <taxon>Bacillati</taxon>
        <taxon>Bacillota</taxon>
        <taxon>Clostridia</taxon>
        <taxon>Eubacteriales</taxon>
        <taxon>Eubacteriaceae</taxon>
        <taxon>Acetobacterium</taxon>
    </lineage>
</organism>
<evidence type="ECO:0000256" key="6">
    <source>
        <dbReference type="PIRSR" id="PIRSR600821-52"/>
    </source>
</evidence>
<feature type="active site" description="Proton acceptor; specific for L-alanine" evidence="4">
    <location>
        <position position="268"/>
    </location>
</feature>
<dbReference type="Gene3D" id="3.20.20.10">
    <property type="entry name" value="Alanine racemase"/>
    <property type="match status" value="1"/>
</dbReference>
<evidence type="ECO:0000259" key="7">
    <source>
        <dbReference type="SMART" id="SM01005"/>
    </source>
</evidence>
<dbReference type="PANTHER" id="PTHR30511:SF0">
    <property type="entry name" value="ALANINE RACEMASE, CATABOLIC-RELATED"/>
    <property type="match status" value="1"/>
</dbReference>
<comment type="pathway">
    <text evidence="4">Amino-acid biosynthesis; D-alanine biosynthesis; D-alanine from L-alanine: step 1/1.</text>
</comment>
<evidence type="ECO:0000256" key="5">
    <source>
        <dbReference type="PIRSR" id="PIRSR600821-50"/>
    </source>
</evidence>
<dbReference type="STRING" id="52694.ACWI_02870"/>
<feature type="modified residue" description="N6-(pyridoxal phosphate)lysine" evidence="4 5">
    <location>
        <position position="40"/>
    </location>
</feature>
<dbReference type="PANTHER" id="PTHR30511">
    <property type="entry name" value="ALANINE RACEMASE"/>
    <property type="match status" value="1"/>
</dbReference>
<sequence length="395" mass="43705">MKELALRPTWAEIDLDALTSNYEEIRRIVGPDVKILGVVKADAYGHGSLECARTLCDAGVDMLAVAFIDEAIALRQGGITEPILLLGYTSKAHIPDLIRWDVIPGVYQMDFAQALSEHCQEIGIRHPIHVKIDTGMGRIGIGWREASQAIEAMNQLEGIELQGLFTHFSTADAADKTHTQEQIRRYRQVISELAEKNIVIPIKHMANSAGIFDVDGVHFDMVRPGIILYGLYPSAEVDRSKISLKPVMTLKSTIVHLKTLHPGETVSYGNRFVAEEDRIIGTLPIGYADGYTRMLNGLAKVFISGQLVPVVGSICMDQCMIDLTDVEAVSLYDEVELFGNNISADVLADALGTINYEITCMVNKRVPRVFIKDGVPQAIRRDILDRQINTNSDIY</sequence>
<feature type="binding site" evidence="4 6">
    <location>
        <position position="138"/>
    </location>
    <ligand>
        <name>substrate</name>
    </ligand>
</feature>
<dbReference type="FunFam" id="3.20.20.10:FF:000002">
    <property type="entry name" value="Alanine racemase"/>
    <property type="match status" value="1"/>
</dbReference>
<comment type="function">
    <text evidence="4">Catalyzes the interconversion of L-alanine and D-alanine. May also act on other amino acids.</text>
</comment>
<keyword evidence="3 4" id="KW-0413">Isomerase</keyword>
<evidence type="ECO:0000256" key="3">
    <source>
        <dbReference type="ARBA" id="ARBA00023235"/>
    </source>
</evidence>
<dbReference type="EC" id="5.1.1.1" evidence="4"/>
<dbReference type="InterPro" id="IPR020622">
    <property type="entry name" value="Ala_racemase_pyridoxalP-BS"/>
</dbReference>
<dbReference type="SUPFAM" id="SSF51419">
    <property type="entry name" value="PLP-binding barrel"/>
    <property type="match status" value="1"/>
</dbReference>
<dbReference type="InterPro" id="IPR000821">
    <property type="entry name" value="Ala_racemase"/>
</dbReference>
<reference evidence="8 9" key="1">
    <citation type="submission" date="2015-09" db="EMBL/GenBank/DDBJ databases">
        <title>Genome sequence of Acetobacterium wieringae DSM 1911.</title>
        <authorList>
            <person name="Poehlein A."/>
            <person name="Bengelsdorf F.R."/>
            <person name="Schiel-Bengelsdorf B."/>
            <person name="Duerre P."/>
            <person name="Daniel R."/>
        </authorList>
    </citation>
    <scope>NUCLEOTIDE SEQUENCE [LARGE SCALE GENOMIC DNA]</scope>
    <source>
        <strain evidence="8 9">DSM 1911</strain>
    </source>
</reference>
<comment type="caution">
    <text evidence="8">The sequence shown here is derived from an EMBL/GenBank/DDBJ whole genome shotgun (WGS) entry which is preliminary data.</text>
</comment>
<dbReference type="Pfam" id="PF00842">
    <property type="entry name" value="Ala_racemase_C"/>
    <property type="match status" value="1"/>
</dbReference>
<dbReference type="SUPFAM" id="SSF50621">
    <property type="entry name" value="Alanine racemase C-terminal domain-like"/>
    <property type="match status" value="1"/>
</dbReference>
<comment type="catalytic activity">
    <reaction evidence="4">
        <text>L-alanine = D-alanine</text>
        <dbReference type="Rhea" id="RHEA:20249"/>
        <dbReference type="ChEBI" id="CHEBI:57416"/>
        <dbReference type="ChEBI" id="CHEBI:57972"/>
        <dbReference type="EC" id="5.1.1.1"/>
    </reaction>
</comment>
<protein>
    <recommendedName>
        <fullName evidence="4">Alanine racemase</fullName>
        <ecNumber evidence="4">5.1.1.1</ecNumber>
    </recommendedName>
</protein>
<name>A0A1F2PNX7_9FIRM</name>
<dbReference type="PROSITE" id="PS00395">
    <property type="entry name" value="ALANINE_RACEMASE"/>
    <property type="match status" value="1"/>
</dbReference>
<dbReference type="EMBL" id="LKEU01000010">
    <property type="protein sequence ID" value="OFV72376.1"/>
    <property type="molecule type" value="Genomic_DNA"/>
</dbReference>
<dbReference type="GO" id="GO:0009252">
    <property type="term" value="P:peptidoglycan biosynthetic process"/>
    <property type="evidence" value="ECO:0007669"/>
    <property type="project" value="TreeGrafter"/>
</dbReference>
<dbReference type="SMART" id="SM01005">
    <property type="entry name" value="Ala_racemase_C"/>
    <property type="match status" value="1"/>
</dbReference>
<dbReference type="Pfam" id="PF01168">
    <property type="entry name" value="Ala_racemase_N"/>
    <property type="match status" value="1"/>
</dbReference>
<dbReference type="OrthoDB" id="9813814at2"/>
<comment type="cofactor">
    <cofactor evidence="1 4 5">
        <name>pyridoxal 5'-phosphate</name>
        <dbReference type="ChEBI" id="CHEBI:597326"/>
    </cofactor>
</comment>
<dbReference type="InterPro" id="IPR011079">
    <property type="entry name" value="Ala_racemase_C"/>
</dbReference>
<dbReference type="NCBIfam" id="TIGR00492">
    <property type="entry name" value="alr"/>
    <property type="match status" value="1"/>
</dbReference>
<dbReference type="RefSeq" id="WP_070369655.1">
    <property type="nucleotide sequence ID" value="NZ_JBCFAW010000007.1"/>
</dbReference>
<evidence type="ECO:0000256" key="1">
    <source>
        <dbReference type="ARBA" id="ARBA00001933"/>
    </source>
</evidence>
<feature type="active site" description="Proton acceptor; specific for D-alanine" evidence="4">
    <location>
        <position position="40"/>
    </location>
</feature>
<dbReference type="UniPathway" id="UPA00042">
    <property type="reaction ID" value="UER00497"/>
</dbReference>
<evidence type="ECO:0000313" key="9">
    <source>
        <dbReference type="Proteomes" id="UP000176244"/>
    </source>
</evidence>
<dbReference type="GO" id="GO:0030170">
    <property type="term" value="F:pyridoxal phosphate binding"/>
    <property type="evidence" value="ECO:0007669"/>
    <property type="project" value="UniProtKB-UniRule"/>
</dbReference>
<feature type="domain" description="Alanine racemase C-terminal" evidence="7">
    <location>
        <begin position="247"/>
        <end position="371"/>
    </location>
</feature>
<dbReference type="AlphaFoldDB" id="A0A1F2PNX7"/>
<dbReference type="InterPro" id="IPR001608">
    <property type="entry name" value="Ala_racemase_N"/>
</dbReference>
<dbReference type="Proteomes" id="UP000176244">
    <property type="component" value="Unassembled WGS sequence"/>
</dbReference>
<dbReference type="InterPro" id="IPR029066">
    <property type="entry name" value="PLP-binding_barrel"/>
</dbReference>
<gene>
    <name evidence="8" type="primary">alr</name>
    <name evidence="8" type="ORF">ACWI_02870</name>
</gene>
<keyword evidence="2 4" id="KW-0663">Pyridoxal phosphate</keyword>
<dbReference type="Gene3D" id="2.40.37.10">
    <property type="entry name" value="Lyase, Ornithine Decarboxylase, Chain A, domain 1"/>
    <property type="match status" value="1"/>
</dbReference>
<dbReference type="CDD" id="cd00430">
    <property type="entry name" value="PLPDE_III_AR"/>
    <property type="match status" value="1"/>
</dbReference>
<comment type="similarity">
    <text evidence="4">Belongs to the alanine racemase family.</text>
</comment>
<accession>A0A1F2PNX7</accession>
<evidence type="ECO:0000256" key="2">
    <source>
        <dbReference type="ARBA" id="ARBA00022898"/>
    </source>
</evidence>
<dbReference type="PRINTS" id="PR00992">
    <property type="entry name" value="ALARACEMASE"/>
</dbReference>
<evidence type="ECO:0000256" key="4">
    <source>
        <dbReference type="HAMAP-Rule" id="MF_01201"/>
    </source>
</evidence>
<dbReference type="HAMAP" id="MF_01201">
    <property type="entry name" value="Ala_racemase"/>
    <property type="match status" value="1"/>
</dbReference>
<feature type="binding site" evidence="4 6">
    <location>
        <position position="316"/>
    </location>
    <ligand>
        <name>substrate</name>
    </ligand>
</feature>
<dbReference type="GO" id="GO:0030632">
    <property type="term" value="P:D-alanine biosynthetic process"/>
    <property type="evidence" value="ECO:0007669"/>
    <property type="project" value="UniProtKB-UniRule"/>
</dbReference>
<evidence type="ECO:0000313" key="8">
    <source>
        <dbReference type="EMBL" id="OFV72376.1"/>
    </source>
</evidence>